<feature type="region of interest" description="Disordered" evidence="1">
    <location>
        <begin position="26"/>
        <end position="51"/>
    </location>
</feature>
<dbReference type="RefSeq" id="WP_266068926.1">
    <property type="nucleotide sequence ID" value="NZ_JAPJDA010000007.1"/>
</dbReference>
<accession>A0A9X3CYH0</accession>
<evidence type="ECO:0000256" key="2">
    <source>
        <dbReference type="SAM" id="SignalP"/>
    </source>
</evidence>
<dbReference type="AlphaFoldDB" id="A0A9X3CYH0"/>
<keyword evidence="2" id="KW-0732">Signal</keyword>
<keyword evidence="5" id="KW-1185">Reference proteome</keyword>
<evidence type="ECO:0000256" key="1">
    <source>
        <dbReference type="SAM" id="MobiDB-lite"/>
    </source>
</evidence>
<dbReference type="PROSITE" id="PS51257">
    <property type="entry name" value="PROKAR_LIPOPROTEIN"/>
    <property type="match status" value="1"/>
</dbReference>
<dbReference type="Proteomes" id="UP001148482">
    <property type="component" value="Unassembled WGS sequence"/>
</dbReference>
<protein>
    <submittedName>
        <fullName evidence="4">Arylesterase</fullName>
    </submittedName>
</protein>
<feature type="chain" id="PRO_5040937742" evidence="2">
    <location>
        <begin position="22"/>
        <end position="237"/>
    </location>
</feature>
<dbReference type="PANTHER" id="PTHR30383">
    <property type="entry name" value="THIOESTERASE 1/PROTEASE 1/LYSOPHOSPHOLIPASE L1"/>
    <property type="match status" value="1"/>
</dbReference>
<dbReference type="InterPro" id="IPR013830">
    <property type="entry name" value="SGNH_hydro"/>
</dbReference>
<reference evidence="4" key="1">
    <citation type="submission" date="2022-11" db="EMBL/GenBank/DDBJ databases">
        <title>Salinimicrobium profundisediminis sp. nov., isolated from deep-sea sediment of the Mariana Trench.</title>
        <authorList>
            <person name="Fu H."/>
        </authorList>
    </citation>
    <scope>NUCLEOTIDE SEQUENCE</scope>
    <source>
        <strain evidence="4">MT39</strain>
    </source>
</reference>
<evidence type="ECO:0000313" key="4">
    <source>
        <dbReference type="EMBL" id="MCX2837690.1"/>
    </source>
</evidence>
<comment type="caution">
    <text evidence="4">The sequence shown here is derived from an EMBL/GenBank/DDBJ whole genome shotgun (WGS) entry which is preliminary data.</text>
</comment>
<dbReference type="GO" id="GO:0004622">
    <property type="term" value="F:phosphatidylcholine lysophospholipase activity"/>
    <property type="evidence" value="ECO:0007669"/>
    <property type="project" value="TreeGrafter"/>
</dbReference>
<dbReference type="Pfam" id="PF13472">
    <property type="entry name" value="Lipase_GDSL_2"/>
    <property type="match status" value="1"/>
</dbReference>
<proteinExistence type="predicted"/>
<dbReference type="Gene3D" id="3.40.50.1110">
    <property type="entry name" value="SGNH hydrolase"/>
    <property type="match status" value="1"/>
</dbReference>
<dbReference type="EMBL" id="JAPJDA010000007">
    <property type="protein sequence ID" value="MCX2837690.1"/>
    <property type="molecule type" value="Genomic_DNA"/>
</dbReference>
<evidence type="ECO:0000259" key="3">
    <source>
        <dbReference type="Pfam" id="PF13472"/>
    </source>
</evidence>
<gene>
    <name evidence="4" type="ORF">OQ279_05945</name>
</gene>
<dbReference type="InterPro" id="IPR051532">
    <property type="entry name" value="Ester_Hydrolysis_Enzymes"/>
</dbReference>
<organism evidence="4 5">
    <name type="scientific">Salinimicrobium profundisediminis</name>
    <dbReference type="NCBI Taxonomy" id="2994553"/>
    <lineage>
        <taxon>Bacteria</taxon>
        <taxon>Pseudomonadati</taxon>
        <taxon>Bacteroidota</taxon>
        <taxon>Flavobacteriia</taxon>
        <taxon>Flavobacteriales</taxon>
        <taxon>Flavobacteriaceae</taxon>
        <taxon>Salinimicrobium</taxon>
    </lineage>
</organism>
<dbReference type="SUPFAM" id="SSF52266">
    <property type="entry name" value="SGNH hydrolase"/>
    <property type="match status" value="1"/>
</dbReference>
<dbReference type="PANTHER" id="PTHR30383:SF24">
    <property type="entry name" value="THIOESTERASE 1_PROTEASE 1_LYSOPHOSPHOLIPASE L1"/>
    <property type="match status" value="1"/>
</dbReference>
<name>A0A9X3CYH0_9FLAO</name>
<sequence length="237" mass="26025">MRNLLFLLFLTLLLFSSCKQTEKEAHEAEKNVASEVENETEDTDAPEDAGDTGTILFFGDSLTAAMGLDPAEGYPAEIQKIIDSLGLNYRVVNAGLSGETTAAGKNRINWVLNQEVDVFVLALGANDGLRGIAVEETRKNLQAIIDMVRQKNPDVEIILAGMQIPPNLGTEYTTDFKELFPELARQNNIHLIPFLLEGVAGDPELNQQDGIHPTAEGYDIVAMNVWEVLEPVITEKD</sequence>
<feature type="signal peptide" evidence="2">
    <location>
        <begin position="1"/>
        <end position="21"/>
    </location>
</feature>
<dbReference type="CDD" id="cd01822">
    <property type="entry name" value="Lysophospholipase_L1_like"/>
    <property type="match status" value="1"/>
</dbReference>
<evidence type="ECO:0000313" key="5">
    <source>
        <dbReference type="Proteomes" id="UP001148482"/>
    </source>
</evidence>
<dbReference type="InterPro" id="IPR036514">
    <property type="entry name" value="SGNH_hydro_sf"/>
</dbReference>
<feature type="domain" description="SGNH hydrolase-type esterase" evidence="3">
    <location>
        <begin position="57"/>
        <end position="220"/>
    </location>
</feature>
<feature type="compositionally biased region" description="Acidic residues" evidence="1">
    <location>
        <begin position="36"/>
        <end position="50"/>
    </location>
</feature>